<dbReference type="InterPro" id="IPR006369">
    <property type="entry name" value="Protohaem_IX_farnesylTrfase"/>
</dbReference>
<feature type="transmembrane region" description="Helical" evidence="14">
    <location>
        <begin position="155"/>
        <end position="171"/>
    </location>
</feature>
<comment type="function">
    <text evidence="14">Converts heme B (protoheme IX) to heme O by substitution of the vinyl group on carbon 2 of heme B porphyrin ring with a hydroxyethyl farnesyl side group.</text>
</comment>
<organism evidence="15 16">
    <name type="scientific">Roseibium aestuarii</name>
    <dbReference type="NCBI Taxonomy" id="2600299"/>
    <lineage>
        <taxon>Bacteria</taxon>
        <taxon>Pseudomonadati</taxon>
        <taxon>Pseudomonadota</taxon>
        <taxon>Alphaproteobacteria</taxon>
        <taxon>Hyphomicrobiales</taxon>
        <taxon>Stappiaceae</taxon>
        <taxon>Roseibium</taxon>
    </lineage>
</organism>
<evidence type="ECO:0000256" key="14">
    <source>
        <dbReference type="HAMAP-Rule" id="MF_00154"/>
    </source>
</evidence>
<dbReference type="EMBL" id="JBHUFA010000001">
    <property type="protein sequence ID" value="MFD1695284.1"/>
    <property type="molecule type" value="Genomic_DNA"/>
</dbReference>
<evidence type="ECO:0000313" key="16">
    <source>
        <dbReference type="Proteomes" id="UP001597327"/>
    </source>
</evidence>
<feature type="transmembrane region" description="Helical" evidence="14">
    <location>
        <begin position="127"/>
        <end position="148"/>
    </location>
</feature>
<evidence type="ECO:0000256" key="1">
    <source>
        <dbReference type="ARBA" id="ARBA00004651"/>
    </source>
</evidence>
<feature type="transmembrane region" description="Helical" evidence="14">
    <location>
        <begin position="252"/>
        <end position="272"/>
    </location>
</feature>
<reference evidence="16" key="1">
    <citation type="journal article" date="2019" name="Int. J. Syst. Evol. Microbiol.">
        <title>The Global Catalogue of Microorganisms (GCM) 10K type strain sequencing project: providing services to taxonomists for standard genome sequencing and annotation.</title>
        <authorList>
            <consortium name="The Broad Institute Genomics Platform"/>
            <consortium name="The Broad Institute Genome Sequencing Center for Infectious Disease"/>
            <person name="Wu L."/>
            <person name="Ma J."/>
        </authorList>
    </citation>
    <scope>NUCLEOTIDE SEQUENCE [LARGE SCALE GENOMIC DNA]</scope>
    <source>
        <strain evidence="16">JCM 3369</strain>
    </source>
</reference>
<gene>
    <name evidence="14" type="primary">ctaB</name>
    <name evidence="15" type="ORF">ACFSC7_07130</name>
</gene>
<evidence type="ECO:0000256" key="12">
    <source>
        <dbReference type="ARBA" id="ARBA00042475"/>
    </source>
</evidence>
<protein>
    <recommendedName>
        <fullName evidence="11 14">Protoheme IX farnesyltransferase</fullName>
        <ecNumber evidence="3 14">2.5.1.141</ecNumber>
    </recommendedName>
    <alternativeName>
        <fullName evidence="12 14">Heme B farnesyltransferase</fullName>
    </alternativeName>
    <alternativeName>
        <fullName evidence="10 14">Heme O synthase</fullName>
    </alternativeName>
</protein>
<evidence type="ECO:0000313" key="15">
    <source>
        <dbReference type="EMBL" id="MFD1695284.1"/>
    </source>
</evidence>
<feature type="transmembrane region" description="Helical" evidence="14">
    <location>
        <begin position="229"/>
        <end position="246"/>
    </location>
</feature>
<comment type="subcellular location">
    <subcellularLocation>
        <location evidence="1 14">Cell membrane</location>
        <topology evidence="1 14">Multi-pass membrane protein</topology>
    </subcellularLocation>
</comment>
<dbReference type="PANTHER" id="PTHR43448:SF7">
    <property type="entry name" value="4-HYDROXYBENZOATE SOLANESYLTRANSFERASE"/>
    <property type="match status" value="1"/>
</dbReference>
<dbReference type="Pfam" id="PF01040">
    <property type="entry name" value="UbiA"/>
    <property type="match status" value="1"/>
</dbReference>
<dbReference type="PANTHER" id="PTHR43448">
    <property type="entry name" value="PROTOHEME IX FARNESYLTRANSFERASE, MITOCHONDRIAL"/>
    <property type="match status" value="1"/>
</dbReference>
<evidence type="ECO:0000256" key="10">
    <source>
        <dbReference type="ARBA" id="ARBA00030253"/>
    </source>
</evidence>
<dbReference type="Proteomes" id="UP001597327">
    <property type="component" value="Unassembled WGS sequence"/>
</dbReference>
<comment type="caution">
    <text evidence="15">The sequence shown here is derived from an EMBL/GenBank/DDBJ whole genome shotgun (WGS) entry which is preliminary data.</text>
</comment>
<dbReference type="InterPro" id="IPR000537">
    <property type="entry name" value="UbiA_prenyltransferase"/>
</dbReference>
<feature type="transmembrane region" description="Helical" evidence="14">
    <location>
        <begin position="35"/>
        <end position="51"/>
    </location>
</feature>
<keyword evidence="16" id="KW-1185">Reference proteome</keyword>
<keyword evidence="9 14" id="KW-0472">Membrane</keyword>
<keyword evidence="4 14" id="KW-1003">Cell membrane</keyword>
<keyword evidence="6 14" id="KW-0812">Transmembrane</keyword>
<evidence type="ECO:0000256" key="9">
    <source>
        <dbReference type="ARBA" id="ARBA00023136"/>
    </source>
</evidence>
<dbReference type="Gene3D" id="1.10.357.140">
    <property type="entry name" value="UbiA prenyltransferase"/>
    <property type="match status" value="1"/>
</dbReference>
<sequence length="311" mass="33425">MSLVERQDTFTVDGLALEGGEGSVGDYIALLKPRVMSLVIFTAFVGMMLAPGHLHPVLAVVSILCIAIGAGASGALNMWYDADIDAVMSRTAKRPIPAGKITRQEAFGFGMTLSVGSVLTLGLAVNWFAAAFLAFTIFFYVVVYTMWLKRSTPQNIVIGGAAGAFPPMVAWSCVTGDISIESAVLFLIIFMWTPPHFWALALFKCGDYRKAGVPMLPVVAGETATRNQILIYSLALLPIGVLPWVFGFASAAYGAFAGALGLAFLGLAVQVWRHREGDLARKSAVRLFTFSLFYLFMLFAFLLAESLIVGA</sequence>
<dbReference type="HAMAP" id="MF_00154">
    <property type="entry name" value="CyoE_CtaB"/>
    <property type="match status" value="1"/>
</dbReference>
<dbReference type="RefSeq" id="WP_149890967.1">
    <property type="nucleotide sequence ID" value="NZ_JBHUFA010000001.1"/>
</dbReference>
<dbReference type="InterPro" id="IPR044878">
    <property type="entry name" value="UbiA_sf"/>
</dbReference>
<evidence type="ECO:0000256" key="8">
    <source>
        <dbReference type="ARBA" id="ARBA00023133"/>
    </source>
</evidence>
<dbReference type="NCBIfam" id="TIGR01473">
    <property type="entry name" value="cyoE_ctaB"/>
    <property type="match status" value="1"/>
</dbReference>
<dbReference type="InterPro" id="IPR030470">
    <property type="entry name" value="UbiA_prenylTrfase_CS"/>
</dbReference>
<evidence type="ECO:0000256" key="4">
    <source>
        <dbReference type="ARBA" id="ARBA00022475"/>
    </source>
</evidence>
<keyword evidence="8 14" id="KW-0350">Heme biosynthesis</keyword>
<evidence type="ECO:0000256" key="13">
    <source>
        <dbReference type="ARBA" id="ARBA00047690"/>
    </source>
</evidence>
<feature type="transmembrane region" description="Helical" evidence="14">
    <location>
        <begin position="101"/>
        <end position="121"/>
    </location>
</feature>
<name>A0ABW4JVL3_9HYPH</name>
<feature type="transmembrane region" description="Helical" evidence="14">
    <location>
        <begin position="183"/>
        <end position="203"/>
    </location>
</feature>
<dbReference type="NCBIfam" id="NF003349">
    <property type="entry name" value="PRK04375.1-2"/>
    <property type="match status" value="1"/>
</dbReference>
<proteinExistence type="inferred from homology"/>
<keyword evidence="7 14" id="KW-1133">Transmembrane helix</keyword>
<evidence type="ECO:0000256" key="5">
    <source>
        <dbReference type="ARBA" id="ARBA00022679"/>
    </source>
</evidence>
<evidence type="ECO:0000256" key="2">
    <source>
        <dbReference type="ARBA" id="ARBA00004919"/>
    </source>
</evidence>
<evidence type="ECO:0000256" key="11">
    <source>
        <dbReference type="ARBA" id="ARBA00040810"/>
    </source>
</evidence>
<evidence type="ECO:0000256" key="6">
    <source>
        <dbReference type="ARBA" id="ARBA00022692"/>
    </source>
</evidence>
<accession>A0ABW4JVL3</accession>
<feature type="transmembrane region" description="Helical" evidence="14">
    <location>
        <begin position="57"/>
        <end position="80"/>
    </location>
</feature>
<evidence type="ECO:0000256" key="7">
    <source>
        <dbReference type="ARBA" id="ARBA00022989"/>
    </source>
</evidence>
<dbReference type="CDD" id="cd13957">
    <property type="entry name" value="PT_UbiA_Cox10"/>
    <property type="match status" value="1"/>
</dbReference>
<dbReference type="PROSITE" id="PS00943">
    <property type="entry name" value="UBIA"/>
    <property type="match status" value="1"/>
</dbReference>
<comment type="miscellaneous">
    <text evidence="14">Carbon 2 of the heme B porphyrin ring is defined according to the Fischer nomenclature.</text>
</comment>
<keyword evidence="5 14" id="KW-0808">Transferase</keyword>
<comment type="pathway">
    <text evidence="2 14">Porphyrin-containing compound metabolism; heme O biosynthesis; heme O from protoheme: step 1/1.</text>
</comment>
<dbReference type="GO" id="GO:0008495">
    <property type="term" value="F:protoheme IX farnesyltransferase activity"/>
    <property type="evidence" value="ECO:0007669"/>
    <property type="project" value="UniProtKB-EC"/>
</dbReference>
<feature type="transmembrane region" description="Helical" evidence="14">
    <location>
        <begin position="284"/>
        <end position="304"/>
    </location>
</feature>
<evidence type="ECO:0000256" key="3">
    <source>
        <dbReference type="ARBA" id="ARBA00012292"/>
    </source>
</evidence>
<comment type="similarity">
    <text evidence="14">Belongs to the UbiA prenyltransferase family. Protoheme IX farnesyltransferase subfamily.</text>
</comment>
<dbReference type="EC" id="2.5.1.141" evidence="3 14"/>
<comment type="catalytic activity">
    <reaction evidence="13 14">
        <text>heme b + (2E,6E)-farnesyl diphosphate + H2O = Fe(II)-heme o + diphosphate</text>
        <dbReference type="Rhea" id="RHEA:28070"/>
        <dbReference type="ChEBI" id="CHEBI:15377"/>
        <dbReference type="ChEBI" id="CHEBI:33019"/>
        <dbReference type="ChEBI" id="CHEBI:60344"/>
        <dbReference type="ChEBI" id="CHEBI:60530"/>
        <dbReference type="ChEBI" id="CHEBI:175763"/>
        <dbReference type="EC" id="2.5.1.141"/>
    </reaction>
</comment>